<evidence type="ECO:0000256" key="2">
    <source>
        <dbReference type="ARBA" id="ARBA00023002"/>
    </source>
</evidence>
<keyword evidence="2" id="KW-0560">Oxidoreductase</keyword>
<dbReference type="GO" id="GO:0019521">
    <property type="term" value="P:D-gluconate metabolic process"/>
    <property type="evidence" value="ECO:0007669"/>
    <property type="project" value="UniProtKB-KW"/>
</dbReference>
<evidence type="ECO:0000313" key="5">
    <source>
        <dbReference type="EMBL" id="AWK70199.1"/>
    </source>
</evidence>
<dbReference type="InterPro" id="IPR036291">
    <property type="entry name" value="NAD(P)-bd_dom_sf"/>
</dbReference>
<dbReference type="SMART" id="SM01350">
    <property type="entry name" value="6PGD"/>
    <property type="match status" value="1"/>
</dbReference>
<dbReference type="InterPro" id="IPR006184">
    <property type="entry name" value="6PGdom_BS"/>
</dbReference>
<evidence type="ECO:0000259" key="4">
    <source>
        <dbReference type="SMART" id="SM01350"/>
    </source>
</evidence>
<feature type="domain" description="6-phosphogluconate dehydrogenase C-terminal" evidence="4">
    <location>
        <begin position="184"/>
        <end position="321"/>
    </location>
</feature>
<dbReference type="NCBIfam" id="NF007161">
    <property type="entry name" value="PRK09599.1"/>
    <property type="match status" value="1"/>
</dbReference>
<dbReference type="InterPro" id="IPR008927">
    <property type="entry name" value="6-PGluconate_DH-like_C_sf"/>
</dbReference>
<proteinExistence type="inferred from homology"/>
<gene>
    <name evidence="5" type="ORF">CBI38_00015</name>
</gene>
<reference evidence="5 6" key="1">
    <citation type="submission" date="2017-05" db="EMBL/GenBank/DDBJ databases">
        <title>Isolation of Rhodococcus sp. S2-17 biodegrading of BP-3.</title>
        <authorList>
            <person name="Lee Y."/>
            <person name="Kim K.H."/>
            <person name="Chun B.H."/>
            <person name="Jung H.S."/>
            <person name="Jeon C.O."/>
        </authorList>
    </citation>
    <scope>NUCLEOTIDE SEQUENCE [LARGE SCALE GENOMIC DNA]</scope>
    <source>
        <strain evidence="5 6">S2-17</strain>
    </source>
</reference>
<dbReference type="EMBL" id="CP021354">
    <property type="protein sequence ID" value="AWK70199.1"/>
    <property type="molecule type" value="Genomic_DNA"/>
</dbReference>
<evidence type="ECO:0000256" key="3">
    <source>
        <dbReference type="ARBA" id="ARBA00023064"/>
    </source>
</evidence>
<dbReference type="PRINTS" id="PR00076">
    <property type="entry name" value="6PGDHDRGNASE"/>
</dbReference>
<dbReference type="AlphaFoldDB" id="A0A2S2BNN0"/>
<dbReference type="PROSITE" id="PS00461">
    <property type="entry name" value="6PGD"/>
    <property type="match status" value="1"/>
</dbReference>
<protein>
    <submittedName>
        <fullName evidence="5">6-phosphogluconate dehydrogenase (Decarboxylating)</fullName>
    </submittedName>
</protein>
<sequence length="325" mass="35237">MTRRWKRKGHCRKKSHERTEITMQVGLVGLGKMGFNMRERLRAHGHEVVGYDPRPEVTDVASLTELAQRLESPRVVWVMVPAGKITQDTVSELSTVLESGDLVIDGGNSRYTDDRVHGEMLASRNIGYLDCGVSGGVWGLENGYGLMVGGAEADVARALPIFDALRPEGERADGFVHAGPIGAGHYAKMIHNGIEYGLMQAYAEGYELLEAEELVTDVHGVLRAWTKGTVVRSWLLELLVKALGDDPNFAEISGYTEDSGEGRWTVQEAINHAVPAPVISAALFARFASRQDDSPAMKAVSALRNQFGGHAVKKAVGEPETGSGT</sequence>
<dbReference type="RefSeq" id="WP_257792494.1">
    <property type="nucleotide sequence ID" value="NZ_CP021354.1"/>
</dbReference>
<accession>A0A2S2BNN0</accession>
<keyword evidence="3" id="KW-0311">Gluconate utilization</keyword>
<name>A0A2S2BNN0_9NOCA</name>
<dbReference type="SUPFAM" id="SSF51735">
    <property type="entry name" value="NAD(P)-binding Rossmann-fold domains"/>
    <property type="match status" value="1"/>
</dbReference>
<dbReference type="Proteomes" id="UP000245711">
    <property type="component" value="Chromosome"/>
</dbReference>
<dbReference type="Gene3D" id="1.10.1040.10">
    <property type="entry name" value="N-(1-d-carboxylethyl)-l-norvaline Dehydrogenase, domain 2"/>
    <property type="match status" value="1"/>
</dbReference>
<dbReference type="InterPro" id="IPR006114">
    <property type="entry name" value="6PGDH_C"/>
</dbReference>
<dbReference type="Pfam" id="PF03446">
    <property type="entry name" value="NAD_binding_2"/>
    <property type="match status" value="1"/>
</dbReference>
<dbReference type="InterPro" id="IPR006183">
    <property type="entry name" value="Pgluconate_DH"/>
</dbReference>
<dbReference type="GO" id="GO:0006098">
    <property type="term" value="P:pentose-phosphate shunt"/>
    <property type="evidence" value="ECO:0007669"/>
    <property type="project" value="InterPro"/>
</dbReference>
<dbReference type="InterPro" id="IPR013328">
    <property type="entry name" value="6PGD_dom2"/>
</dbReference>
<keyword evidence="6" id="KW-1185">Reference proteome</keyword>
<evidence type="ECO:0000313" key="6">
    <source>
        <dbReference type="Proteomes" id="UP000245711"/>
    </source>
</evidence>
<dbReference type="InterPro" id="IPR006115">
    <property type="entry name" value="6PGDH_NADP-bd"/>
</dbReference>
<evidence type="ECO:0000256" key="1">
    <source>
        <dbReference type="ARBA" id="ARBA00008419"/>
    </source>
</evidence>
<dbReference type="Pfam" id="PF00393">
    <property type="entry name" value="6PGD"/>
    <property type="match status" value="1"/>
</dbReference>
<dbReference type="GO" id="GO:0004616">
    <property type="term" value="F:phosphogluconate dehydrogenase (decarboxylating) activity"/>
    <property type="evidence" value="ECO:0007669"/>
    <property type="project" value="InterPro"/>
</dbReference>
<organism evidence="5 6">
    <name type="scientific">Rhodococcus oxybenzonivorans</name>
    <dbReference type="NCBI Taxonomy" id="1990687"/>
    <lineage>
        <taxon>Bacteria</taxon>
        <taxon>Bacillati</taxon>
        <taxon>Actinomycetota</taxon>
        <taxon>Actinomycetes</taxon>
        <taxon>Mycobacteriales</taxon>
        <taxon>Nocardiaceae</taxon>
        <taxon>Rhodococcus</taxon>
    </lineage>
</organism>
<dbReference type="PANTHER" id="PTHR11811">
    <property type="entry name" value="6-PHOSPHOGLUCONATE DEHYDROGENASE"/>
    <property type="match status" value="1"/>
</dbReference>
<comment type="similarity">
    <text evidence="1">Belongs to the 6-phosphogluconate dehydrogenase family.</text>
</comment>
<dbReference type="GO" id="GO:0050661">
    <property type="term" value="F:NADP binding"/>
    <property type="evidence" value="ECO:0007669"/>
    <property type="project" value="InterPro"/>
</dbReference>
<dbReference type="SUPFAM" id="SSF48179">
    <property type="entry name" value="6-phosphogluconate dehydrogenase C-terminal domain-like"/>
    <property type="match status" value="1"/>
</dbReference>
<dbReference type="InterPro" id="IPR004849">
    <property type="entry name" value="6DGDH_YqeC"/>
</dbReference>
<dbReference type="NCBIfam" id="TIGR00872">
    <property type="entry name" value="gnd_rel"/>
    <property type="match status" value="1"/>
</dbReference>
<dbReference type="Gene3D" id="3.40.50.720">
    <property type="entry name" value="NAD(P)-binding Rossmann-like Domain"/>
    <property type="match status" value="1"/>
</dbReference>
<dbReference type="KEGG" id="roz:CBI38_00015"/>